<evidence type="ECO:0000313" key="1">
    <source>
        <dbReference type="EMBL" id="KAH6922524.1"/>
    </source>
</evidence>
<dbReference type="EMBL" id="CM023489">
    <property type="protein sequence ID" value="KAH6922524.1"/>
    <property type="molecule type" value="Genomic_DNA"/>
</dbReference>
<reference evidence="1" key="1">
    <citation type="submission" date="2020-05" db="EMBL/GenBank/DDBJ databases">
        <title>Large-scale comparative analyses of tick genomes elucidate their genetic diversity and vector capacities.</title>
        <authorList>
            <person name="Jia N."/>
            <person name="Wang J."/>
            <person name="Shi W."/>
            <person name="Du L."/>
            <person name="Sun Y."/>
            <person name="Zhan W."/>
            <person name="Jiang J."/>
            <person name="Wang Q."/>
            <person name="Zhang B."/>
            <person name="Ji P."/>
            <person name="Sakyi L.B."/>
            <person name="Cui X."/>
            <person name="Yuan T."/>
            <person name="Jiang B."/>
            <person name="Yang W."/>
            <person name="Lam T.T.-Y."/>
            <person name="Chang Q."/>
            <person name="Ding S."/>
            <person name="Wang X."/>
            <person name="Zhu J."/>
            <person name="Ruan X."/>
            <person name="Zhao L."/>
            <person name="Wei J."/>
            <person name="Que T."/>
            <person name="Du C."/>
            <person name="Cheng J."/>
            <person name="Dai P."/>
            <person name="Han X."/>
            <person name="Huang E."/>
            <person name="Gao Y."/>
            <person name="Liu J."/>
            <person name="Shao H."/>
            <person name="Ye R."/>
            <person name="Li L."/>
            <person name="Wei W."/>
            <person name="Wang X."/>
            <person name="Wang C."/>
            <person name="Yang T."/>
            <person name="Huo Q."/>
            <person name="Li W."/>
            <person name="Guo W."/>
            <person name="Chen H."/>
            <person name="Zhou L."/>
            <person name="Ni X."/>
            <person name="Tian J."/>
            <person name="Zhou Y."/>
            <person name="Sheng Y."/>
            <person name="Liu T."/>
            <person name="Pan Y."/>
            <person name="Xia L."/>
            <person name="Li J."/>
            <person name="Zhao F."/>
            <person name="Cao W."/>
        </authorList>
    </citation>
    <scope>NUCLEOTIDE SEQUENCE</scope>
    <source>
        <strain evidence="1">Hyas-2018</strain>
    </source>
</reference>
<proteinExistence type="predicted"/>
<dbReference type="Proteomes" id="UP000821845">
    <property type="component" value="Chromosome 9"/>
</dbReference>
<accession>A0ACB7RPW5</accession>
<protein>
    <submittedName>
        <fullName evidence="1">Uncharacterized protein</fullName>
    </submittedName>
</protein>
<gene>
    <name evidence="1" type="ORF">HPB50_015266</name>
</gene>
<keyword evidence="2" id="KW-1185">Reference proteome</keyword>
<comment type="caution">
    <text evidence="1">The sequence shown here is derived from an EMBL/GenBank/DDBJ whole genome shotgun (WGS) entry which is preliminary data.</text>
</comment>
<sequence>MTGSVPTELASHAGFGVSDSPMRASCDADAEDVDLVSSLGNKGVHVDMTTYVSVDKDVPTCIEDTLDTLIEEVLKVPLEATQTMTKTRAQGQHCQGMHH</sequence>
<evidence type="ECO:0000313" key="2">
    <source>
        <dbReference type="Proteomes" id="UP000821845"/>
    </source>
</evidence>
<name>A0ACB7RPW5_HYAAI</name>
<organism evidence="1 2">
    <name type="scientific">Hyalomma asiaticum</name>
    <name type="common">Tick</name>
    <dbReference type="NCBI Taxonomy" id="266040"/>
    <lineage>
        <taxon>Eukaryota</taxon>
        <taxon>Metazoa</taxon>
        <taxon>Ecdysozoa</taxon>
        <taxon>Arthropoda</taxon>
        <taxon>Chelicerata</taxon>
        <taxon>Arachnida</taxon>
        <taxon>Acari</taxon>
        <taxon>Parasitiformes</taxon>
        <taxon>Ixodida</taxon>
        <taxon>Ixodoidea</taxon>
        <taxon>Ixodidae</taxon>
        <taxon>Hyalomminae</taxon>
        <taxon>Hyalomma</taxon>
    </lineage>
</organism>